<dbReference type="GO" id="GO:0042393">
    <property type="term" value="F:histone binding"/>
    <property type="evidence" value="ECO:0007669"/>
    <property type="project" value="InterPro"/>
</dbReference>
<dbReference type="Proteomes" id="UP000724874">
    <property type="component" value="Unassembled WGS sequence"/>
</dbReference>
<comment type="caution">
    <text evidence="2">The sequence shown here is derived from an EMBL/GenBank/DDBJ whole genome shotgun (WGS) entry which is preliminary data.</text>
</comment>
<name>A0A9P5NXS5_GYMJU</name>
<protein>
    <submittedName>
        <fullName evidence="2">Uncharacterized protein</fullName>
    </submittedName>
</protein>
<dbReference type="EMBL" id="JADNYJ010000010">
    <property type="protein sequence ID" value="KAF8908976.1"/>
    <property type="molecule type" value="Genomic_DNA"/>
</dbReference>
<feature type="compositionally biased region" description="Polar residues" evidence="1">
    <location>
        <begin position="404"/>
        <end position="422"/>
    </location>
</feature>
<dbReference type="InterPro" id="IPR009072">
    <property type="entry name" value="Histone-fold"/>
</dbReference>
<proteinExistence type="predicted"/>
<organism evidence="2 3">
    <name type="scientific">Gymnopilus junonius</name>
    <name type="common">Spectacular rustgill mushroom</name>
    <name type="synonym">Gymnopilus spectabilis subsp. junonius</name>
    <dbReference type="NCBI Taxonomy" id="109634"/>
    <lineage>
        <taxon>Eukaryota</taxon>
        <taxon>Fungi</taxon>
        <taxon>Dikarya</taxon>
        <taxon>Basidiomycota</taxon>
        <taxon>Agaricomycotina</taxon>
        <taxon>Agaricomycetes</taxon>
        <taxon>Agaricomycetidae</taxon>
        <taxon>Agaricales</taxon>
        <taxon>Agaricineae</taxon>
        <taxon>Hymenogastraceae</taxon>
        <taxon>Gymnopilus</taxon>
    </lineage>
</organism>
<feature type="region of interest" description="Disordered" evidence="1">
    <location>
        <begin position="125"/>
        <end position="144"/>
    </location>
</feature>
<dbReference type="AlphaFoldDB" id="A0A9P5NXS5"/>
<feature type="compositionally biased region" description="Acidic residues" evidence="1">
    <location>
        <begin position="298"/>
        <end position="308"/>
    </location>
</feature>
<feature type="compositionally biased region" description="Basic and acidic residues" evidence="1">
    <location>
        <begin position="445"/>
        <end position="466"/>
    </location>
</feature>
<feature type="compositionally biased region" description="Polar residues" evidence="1">
    <location>
        <begin position="42"/>
        <end position="54"/>
    </location>
</feature>
<feature type="region of interest" description="Disordered" evidence="1">
    <location>
        <begin position="1"/>
        <end position="69"/>
    </location>
</feature>
<reference evidence="2" key="1">
    <citation type="submission" date="2020-11" db="EMBL/GenBank/DDBJ databases">
        <authorList>
            <consortium name="DOE Joint Genome Institute"/>
            <person name="Ahrendt S."/>
            <person name="Riley R."/>
            <person name="Andreopoulos W."/>
            <person name="LaButti K."/>
            <person name="Pangilinan J."/>
            <person name="Ruiz-duenas F.J."/>
            <person name="Barrasa J.M."/>
            <person name="Sanchez-Garcia M."/>
            <person name="Camarero S."/>
            <person name="Miyauchi S."/>
            <person name="Serrano A."/>
            <person name="Linde D."/>
            <person name="Babiker R."/>
            <person name="Drula E."/>
            <person name="Ayuso-Fernandez I."/>
            <person name="Pacheco R."/>
            <person name="Padilla G."/>
            <person name="Ferreira P."/>
            <person name="Barriuso J."/>
            <person name="Kellner H."/>
            <person name="Castanera R."/>
            <person name="Alfaro M."/>
            <person name="Ramirez L."/>
            <person name="Pisabarro A.G."/>
            <person name="Kuo A."/>
            <person name="Tritt A."/>
            <person name="Lipzen A."/>
            <person name="He G."/>
            <person name="Yan M."/>
            <person name="Ng V."/>
            <person name="Cullen D."/>
            <person name="Martin F."/>
            <person name="Rosso M.-N."/>
            <person name="Henrissat B."/>
            <person name="Hibbett D."/>
            <person name="Martinez A.T."/>
            <person name="Grigoriev I.V."/>
        </authorList>
    </citation>
    <scope>NUCLEOTIDE SEQUENCE</scope>
    <source>
        <strain evidence="2">AH 44721</strain>
    </source>
</reference>
<feature type="region of interest" description="Disordered" evidence="1">
    <location>
        <begin position="443"/>
        <end position="609"/>
    </location>
</feature>
<evidence type="ECO:0000313" key="2">
    <source>
        <dbReference type="EMBL" id="KAF8908976.1"/>
    </source>
</evidence>
<dbReference type="Pfam" id="PF10384">
    <property type="entry name" value="Scm3"/>
    <property type="match status" value="1"/>
</dbReference>
<feature type="compositionally biased region" description="Basic and acidic residues" evidence="1">
    <location>
        <begin position="216"/>
        <end position="229"/>
    </location>
</feature>
<feature type="region of interest" description="Disordered" evidence="1">
    <location>
        <begin position="291"/>
        <end position="431"/>
    </location>
</feature>
<dbReference type="GO" id="GO:0046982">
    <property type="term" value="F:protein heterodimerization activity"/>
    <property type="evidence" value="ECO:0007669"/>
    <property type="project" value="InterPro"/>
</dbReference>
<accession>A0A9P5NXS5</accession>
<feature type="compositionally biased region" description="Polar residues" evidence="1">
    <location>
        <begin position="355"/>
        <end position="369"/>
    </location>
</feature>
<gene>
    <name evidence="2" type="ORF">CPB84DRAFT_114260</name>
</gene>
<dbReference type="OrthoDB" id="2420608at2759"/>
<feature type="compositionally biased region" description="Acidic residues" evidence="1">
    <location>
        <begin position="230"/>
        <end position="247"/>
    </location>
</feature>
<feature type="compositionally biased region" description="Polar residues" evidence="1">
    <location>
        <begin position="312"/>
        <end position="324"/>
    </location>
</feature>
<feature type="region of interest" description="Disordered" evidence="1">
    <location>
        <begin position="265"/>
        <end position="284"/>
    </location>
</feature>
<dbReference type="Gene3D" id="1.10.20.10">
    <property type="entry name" value="Histone, subunit A"/>
    <property type="match status" value="1"/>
</dbReference>
<feature type="compositionally biased region" description="Polar residues" evidence="1">
    <location>
        <begin position="509"/>
        <end position="519"/>
    </location>
</feature>
<feature type="region of interest" description="Disordered" evidence="1">
    <location>
        <begin position="200"/>
        <end position="247"/>
    </location>
</feature>
<keyword evidence="3" id="KW-1185">Reference proteome</keyword>
<dbReference type="InterPro" id="IPR018465">
    <property type="entry name" value="Scm3/HJURP"/>
</dbReference>
<evidence type="ECO:0000256" key="1">
    <source>
        <dbReference type="SAM" id="MobiDB-lite"/>
    </source>
</evidence>
<feature type="compositionally biased region" description="Polar residues" evidence="1">
    <location>
        <begin position="558"/>
        <end position="575"/>
    </location>
</feature>
<dbReference type="GO" id="GO:0005634">
    <property type="term" value="C:nucleus"/>
    <property type="evidence" value="ECO:0007669"/>
    <property type="project" value="InterPro"/>
</dbReference>
<sequence length="609" mass="66792">MEPPPAKSPSKIQLITPSASPPPPGYQYRTSDSVPPSKRSRVASTPRRTMSEASSVPRPQIQDGIGKERQASSIRLLDAWAGLEERYSCPVDEDDIIDIQTGEIIKDNGFLRNFRKVDFGAISVPTEDGITADGSSDVSEEEENEYDVDELDAFAEVAESKTSEQRIVEYLGSVRLPSSQIDSEDLREFMGAERRRRELYGSDIDDEDDTGYFSAEDIHSDGVTESRIEYEEDGVVGEEEEEEGDAVEEIENVEALQNEELHGIAEQRILPGPSSEDELDNWDLGELSAVHPVIKDEPVEDSDSDIELIENSALSNPAVQTNGSKMDPPLGSGQRRFQPLSQTSRKRKLFHQLYTPPQSQSSAHGSDTPASDRFIDLSKDSSPPVPSTSFSKTSRVKSGVAQGECSNSKSKPVNQPVQPERQTSPKKALKILPYVLLTPGKALYKKQEHNDSSPTKDAKGKGKAKETLAILSSSGTLDPEVEHASPQSVSGEKGRAKSHGPPQAAPQKYSKNPTTTSRSKVSKNKKEKTPTIKGKKPVSRKSHEPEVQTIPDAFEIKNPQQSTSNVRDSTPSPRNVSDLGHLSLLNTQHHGKKQRNAASLGFQSRLPRL</sequence>
<evidence type="ECO:0000313" key="3">
    <source>
        <dbReference type="Proteomes" id="UP000724874"/>
    </source>
</evidence>